<feature type="compositionally biased region" description="Acidic residues" evidence="1">
    <location>
        <begin position="2340"/>
        <end position="2349"/>
    </location>
</feature>
<name>A0A6C0LWP9_9ZZZZ</name>
<feature type="compositionally biased region" description="Acidic residues" evidence="1">
    <location>
        <begin position="76"/>
        <end position="137"/>
    </location>
</feature>
<accession>A0A6C0LWP9</accession>
<dbReference type="EMBL" id="MN740583">
    <property type="protein sequence ID" value="QHU35057.1"/>
    <property type="molecule type" value="Genomic_DNA"/>
</dbReference>
<organism evidence="2">
    <name type="scientific">viral metagenome</name>
    <dbReference type="NCBI Taxonomy" id="1070528"/>
    <lineage>
        <taxon>unclassified sequences</taxon>
        <taxon>metagenomes</taxon>
        <taxon>organismal metagenomes</taxon>
    </lineage>
</organism>
<feature type="region of interest" description="Disordered" evidence="1">
    <location>
        <begin position="76"/>
        <end position="165"/>
    </location>
</feature>
<reference evidence="2" key="1">
    <citation type="journal article" date="2020" name="Nature">
        <title>Giant virus diversity and host interactions through global metagenomics.</title>
        <authorList>
            <person name="Schulz F."/>
            <person name="Roux S."/>
            <person name="Paez-Espino D."/>
            <person name="Jungbluth S."/>
            <person name="Walsh D.A."/>
            <person name="Denef V.J."/>
            <person name="McMahon K.D."/>
            <person name="Konstantinidis K.T."/>
            <person name="Eloe-Fadrosh E.A."/>
            <person name="Kyrpides N.C."/>
            <person name="Woyke T."/>
        </authorList>
    </citation>
    <scope>NUCLEOTIDE SEQUENCE</scope>
    <source>
        <strain evidence="2">GVMAG-S-1017745-26</strain>
    </source>
</reference>
<proteinExistence type="predicted"/>
<feature type="region of interest" description="Disordered" evidence="1">
    <location>
        <begin position="2340"/>
        <end position="2368"/>
    </location>
</feature>
<feature type="compositionally biased region" description="Acidic residues" evidence="1">
    <location>
        <begin position="146"/>
        <end position="165"/>
    </location>
</feature>
<evidence type="ECO:0000313" key="2">
    <source>
        <dbReference type="EMBL" id="QHU35057.1"/>
    </source>
</evidence>
<feature type="compositionally biased region" description="Acidic residues" evidence="1">
    <location>
        <begin position="2358"/>
        <end position="2368"/>
    </location>
</feature>
<protein>
    <submittedName>
        <fullName evidence="2">Uncharacterized protein</fullName>
    </submittedName>
</protein>
<evidence type="ECO:0000256" key="1">
    <source>
        <dbReference type="SAM" id="MobiDB-lite"/>
    </source>
</evidence>
<sequence>MSNSSKNDNINELIRTLDTGKNVEIKYKDGTANAKYTFMVIDENDQAQFYSTTSGLFVIDLKTPINNIETMEIIDDGLEDESDNDDDSEYESVDGDELEDESGYDDELEDESGYDDVDEKGFDDDHELELEEDLGESDEQRHGEEDLGDGDEEKDGEEDLGDDEITLIDEGISFKIREIERQLTTWEIPWTDNELLESITDNLMETISSKKSDDTKIYDMCFKKSKEFLAHVYQIRDKLKKTGRIELYGNNYKPILDDILDNNYTNNFITPIVYDKKKIYTENDVLLNMNDEEIQDFPQVKFIDFDKEIEVLNSLYVKYNRHKGINSNGDHIDYNEYRNYLSHGGTIRLEKIEPSDDSIAKIGQTTDESHFFDNVNDGFINDEIGLSRELEYFQTDPLPFGNNILRYCNPDKKCFSVRNNEPMDIALTSLEERYANGNEYYFKDQLSNRSISDRRMNQNGIRTCNGTNKTGDSFYAHTSNKKVFNNSDFNKSINLPPLKEILVPGEKLNIVGFHINSINETNDNFMDPIYFNNQRVLNKFKGNNKGYNLNDYIKEDHNNRKQYNNLNISNISDSLINYNDNNFVIFQSNNPDNPDNSNKLKTHEFESYLQEIIPNLSEIKKIEIKKFNESNNFKDLDRILNKYHIHSGEINKFNRGEMKIKEMFLRRGEKYKSYSKYEKDKKIYILDVCDKLNKIIKYINDSKKRYLSKKYLYHNNLGKFSKILINSISKELKQIYSSEYTEKDIEKCIHFLNINHKFNITSTNKITRKLDLFGILVNYIINNNQFNNNIHNNSVSSHLFENNSNDSRIDKYLKLTNLKILKNNGIFYQNTRFDNDDFRSIHLFNNMYKNIDSNQFIHKYIREYNYLKNSEYINSEIDGIEMKEICSKYIPNWNEMSNGEKRFKLLNGPILNRLKERLDIHKTIFKEEKDKYDFYLQRCEGFKVIKIYHSLSDLKKDNYIDTIYYDKIFDTSAIDCKIVDDLFDNIEIDFTEINNKDIVKNKLIEFYPLDSKMEIGNKYTNIVQNIRRDDKQRIIKSGDYALLIDNSSRFLYKRDGNIWTILGKSEVITKSNCILELDEIKNISDISFENLLNSSEIDTNPRKLENQDYKCLYIDKEDEANAIKYTGEGETEHLDSNFQGIHIPRILLPYLINVKIIKDDFIFLQQFTKELKTERANQITASDDINDILDKYSNYFKNLKDTTTTVLENNTQLSKIPKYLRNKYLEAINTPDIDERLDQIKEIIETYGKFSYNDNGDIEGFIYWDYEDSEEILCCSHYLPICNMAWKSQAERSSILEKVVSDYKGHTDDGRVTCKICGETLDYQEKSSFEGFGKDDKPISFREKVIDTEDDQITFNSLENDAYNTILLPITKRLGLELSKEDIKFIIENSIIEFKKILNMTQFYLSEEEFHGNDNKILQKYTKGNEKLIESIKKGGNEFLENEGTITLDKIKNYPPKNEQQKLFINYVNSKVYNAIFNMNQNSNKTCIIVNYLLIILETATPEYKLNSIGDERKAKVGTTLIGNLWEEVGINYLMKILDSFRKNKQSPFWVSLGGSIINPKIKFKEKYFNKYQESFKSYYHIIEKFTKKQEYLSQSEHQLILEKESVLIWPEFRPSLILDSSMTPNNLTKVNDVLEEYKNYLSEYKQIVESTSNIIMLKRAYNRLTELENKLTVFSKMIGEEFIIKINNYLLSIKRQNFISNNPSYTSSCDFQSINSIYLNNILEENQEILDLYSTQNILTKFITKKIKNSNINNLLCFNEINDSLEKSTTWEKGRQFLHYMYINRDSFESDELYKKYLYNKILQINLIVITSRFSKSPSDIGEKRFFKNIIDQDDVEIDTENPNDVVILFTKLKEKYVNLRTLDDWEDVQLKTKAQNLINIRKIIKERNSNDENDTELFTEIDLISGDFKHDIIKKISEETKELNIMELSEEIEKLESFLKLKNIILLNNESKSKSNHQIITQIELIKNIEKCLQKHPFNILKGNELSIFSETFLKTPQQLANLSQQNDTISKIREIYNKNFNNESDEYFENLRGYFEDSLGRNDLNYKNLGRNDLYVEIYDKKLDNILKIQNYKDTDVENEKKFRKRKLIIESINGQQMFNLKHYIQSILILFSSINEKIKYKKTFTENIDKNINMMDSLGADFKEYYIDIFNTEYDSINRQLLEIFKLEDIDDINNNLEILKNISLISEQSENIYNLLENIFIYSNSYLCNEKLKEVSILQAEFITNILQFIFSKLLDIILSSRSENQLNNTLIDEIYNFVHNIIISGEKISKTSDLEIEENIKRFKQAGNVARKKAYDELSSELQGVQKLFRRWNLGDIFSGYEEDDNLIGLQEQTDEQLDEQNENEALQMDQGDNDGNNDNEE</sequence>